<comment type="caution">
    <text evidence="2">The sequence shown here is derived from an EMBL/GenBank/DDBJ whole genome shotgun (WGS) entry which is preliminary data.</text>
</comment>
<reference evidence="2" key="1">
    <citation type="submission" date="2021-04" db="EMBL/GenBank/DDBJ databases">
        <authorList>
            <person name="Yoon J."/>
        </authorList>
    </citation>
    <scope>NUCLEOTIDE SEQUENCE</scope>
    <source>
        <strain evidence="2">KMU-90</strain>
    </source>
</reference>
<accession>A0A8J8B8U1</accession>
<protein>
    <submittedName>
        <fullName evidence="2">DUF4145 domain-containing protein</fullName>
    </submittedName>
</protein>
<proteinExistence type="predicted"/>
<name>A0A8J8B8U1_9RHOB</name>
<keyword evidence="3" id="KW-1185">Reference proteome</keyword>
<evidence type="ECO:0000259" key="1">
    <source>
        <dbReference type="Pfam" id="PF13643"/>
    </source>
</evidence>
<feature type="domain" description="DUF4145" evidence="1">
    <location>
        <begin position="100"/>
        <end position="181"/>
    </location>
</feature>
<dbReference type="AlphaFoldDB" id="A0A8J8B8U1"/>
<evidence type="ECO:0000313" key="2">
    <source>
        <dbReference type="EMBL" id="MBS0124875.1"/>
    </source>
</evidence>
<dbReference type="EMBL" id="JAGTUU010000004">
    <property type="protein sequence ID" value="MBS0124875.1"/>
    <property type="molecule type" value="Genomic_DNA"/>
</dbReference>
<dbReference type="InterPro" id="IPR025285">
    <property type="entry name" value="DUF4145"/>
</dbReference>
<gene>
    <name evidence="2" type="ORF">KB874_12275</name>
</gene>
<organism evidence="2 3">
    <name type="scientific">Thetidibacter halocola</name>
    <dbReference type="NCBI Taxonomy" id="2827239"/>
    <lineage>
        <taxon>Bacteria</taxon>
        <taxon>Pseudomonadati</taxon>
        <taxon>Pseudomonadota</taxon>
        <taxon>Alphaproteobacteria</taxon>
        <taxon>Rhodobacterales</taxon>
        <taxon>Roseobacteraceae</taxon>
        <taxon>Thetidibacter</taxon>
    </lineage>
</organism>
<dbReference type="Pfam" id="PF13643">
    <property type="entry name" value="DUF4145"/>
    <property type="match status" value="1"/>
</dbReference>
<evidence type="ECO:0000313" key="3">
    <source>
        <dbReference type="Proteomes" id="UP000681356"/>
    </source>
</evidence>
<sequence>METGVKEVRDYGPVSASAKHIILRCLGCDTIFYGEFSTFSEDYDYVTHPVTGATEVVIPERITLFPSMQRRSSPKWQTTKFGVAHEYLDFLISEIITLYNSGHYTFSALGVRTGFEIAADDLGINRDLSFQDKIEQLRAKGHISPREKDVLKELVDAGSAVIHRGWQPSANDVDLLIDTLEQFIQRAIVLPEGLDTLSKKVPKKAP</sequence>
<dbReference type="Proteomes" id="UP000681356">
    <property type="component" value="Unassembled WGS sequence"/>
</dbReference>